<dbReference type="SUPFAM" id="SSF46689">
    <property type="entry name" value="Homeodomain-like"/>
    <property type="match status" value="1"/>
</dbReference>
<dbReference type="PROSITE" id="PS50977">
    <property type="entry name" value="HTH_TETR_2"/>
    <property type="match status" value="1"/>
</dbReference>
<dbReference type="Gene3D" id="1.10.357.10">
    <property type="entry name" value="Tetracycline Repressor, domain 2"/>
    <property type="match status" value="1"/>
</dbReference>
<dbReference type="InterPro" id="IPR009057">
    <property type="entry name" value="Homeodomain-like_sf"/>
</dbReference>
<evidence type="ECO:0000256" key="4">
    <source>
        <dbReference type="PROSITE-ProRule" id="PRU00335"/>
    </source>
</evidence>
<evidence type="ECO:0000259" key="5">
    <source>
        <dbReference type="PROSITE" id="PS50977"/>
    </source>
</evidence>
<dbReference type="InterPro" id="IPR036271">
    <property type="entry name" value="Tet_transcr_reg_TetR-rel_C_sf"/>
</dbReference>
<dbReference type="PANTHER" id="PTHR30055:SF234">
    <property type="entry name" value="HTH-TYPE TRANSCRIPTIONAL REGULATOR BETI"/>
    <property type="match status" value="1"/>
</dbReference>
<accession>A0ABP6YGV1</accession>
<organism evidence="6 7">
    <name type="scientific">Nonomuraea rosea</name>
    <dbReference type="NCBI Taxonomy" id="638574"/>
    <lineage>
        <taxon>Bacteria</taxon>
        <taxon>Bacillati</taxon>
        <taxon>Actinomycetota</taxon>
        <taxon>Actinomycetes</taxon>
        <taxon>Streptosporangiales</taxon>
        <taxon>Streptosporangiaceae</taxon>
        <taxon>Nonomuraea</taxon>
    </lineage>
</organism>
<gene>
    <name evidence="6" type="ORF">GCM10022419_076260</name>
</gene>
<dbReference type="EMBL" id="BAABDQ010000020">
    <property type="protein sequence ID" value="GAA3583238.1"/>
    <property type="molecule type" value="Genomic_DNA"/>
</dbReference>
<keyword evidence="2 4" id="KW-0238">DNA-binding</keyword>
<dbReference type="SUPFAM" id="SSF48498">
    <property type="entry name" value="Tetracyclin repressor-like, C-terminal domain"/>
    <property type="match status" value="1"/>
</dbReference>
<evidence type="ECO:0000313" key="7">
    <source>
        <dbReference type="Proteomes" id="UP001500630"/>
    </source>
</evidence>
<keyword evidence="1" id="KW-0805">Transcription regulation</keyword>
<feature type="DNA-binding region" description="H-T-H motif" evidence="4">
    <location>
        <begin position="44"/>
        <end position="63"/>
    </location>
</feature>
<keyword evidence="7" id="KW-1185">Reference proteome</keyword>
<reference evidence="7" key="1">
    <citation type="journal article" date="2019" name="Int. J. Syst. Evol. Microbiol.">
        <title>The Global Catalogue of Microorganisms (GCM) 10K type strain sequencing project: providing services to taxonomists for standard genome sequencing and annotation.</title>
        <authorList>
            <consortium name="The Broad Institute Genomics Platform"/>
            <consortium name="The Broad Institute Genome Sequencing Center for Infectious Disease"/>
            <person name="Wu L."/>
            <person name="Ma J."/>
        </authorList>
    </citation>
    <scope>NUCLEOTIDE SEQUENCE [LARGE SCALE GENOMIC DNA]</scope>
    <source>
        <strain evidence="7">JCM 17326</strain>
    </source>
</reference>
<evidence type="ECO:0000256" key="3">
    <source>
        <dbReference type="ARBA" id="ARBA00023163"/>
    </source>
</evidence>
<sequence>MLYIRPGVVTLQSMPVEIDITQRLSTIADATLEIVAADGIDGVSIRAVAKRIGGSTTLVTNYLPTREALLLNAIEHAIQAWGQELGQSIEGSAGRERLAAVARWACSTTGNDQVLRRLFMEILGRGGPESASVQALRRDSRISRDLLAGAAGDAGAADPAFAADILHLVLRGFYVSSLEDPERWNSDRVGPLIDRLVGLLTAPPD</sequence>
<evidence type="ECO:0000256" key="1">
    <source>
        <dbReference type="ARBA" id="ARBA00023015"/>
    </source>
</evidence>
<name>A0ABP6YGV1_9ACTN</name>
<dbReference type="InterPro" id="IPR050109">
    <property type="entry name" value="HTH-type_TetR-like_transc_reg"/>
</dbReference>
<feature type="domain" description="HTH tetR-type" evidence="5">
    <location>
        <begin position="21"/>
        <end position="81"/>
    </location>
</feature>
<dbReference type="InterPro" id="IPR001647">
    <property type="entry name" value="HTH_TetR"/>
</dbReference>
<comment type="caution">
    <text evidence="6">The sequence shown here is derived from an EMBL/GenBank/DDBJ whole genome shotgun (WGS) entry which is preliminary data.</text>
</comment>
<proteinExistence type="predicted"/>
<evidence type="ECO:0000256" key="2">
    <source>
        <dbReference type="ARBA" id="ARBA00023125"/>
    </source>
</evidence>
<keyword evidence="3" id="KW-0804">Transcription</keyword>
<evidence type="ECO:0000313" key="6">
    <source>
        <dbReference type="EMBL" id="GAA3583238.1"/>
    </source>
</evidence>
<dbReference type="PANTHER" id="PTHR30055">
    <property type="entry name" value="HTH-TYPE TRANSCRIPTIONAL REGULATOR RUTR"/>
    <property type="match status" value="1"/>
</dbReference>
<protein>
    <recommendedName>
        <fullName evidence="5">HTH tetR-type domain-containing protein</fullName>
    </recommendedName>
</protein>
<dbReference type="Proteomes" id="UP001500630">
    <property type="component" value="Unassembled WGS sequence"/>
</dbReference>